<dbReference type="PANTHER" id="PTHR33781:SF4">
    <property type="entry name" value="PROTEIN PHYTOCHROME KINASE SUBSTRATE 1"/>
    <property type="match status" value="1"/>
</dbReference>
<name>A0A2C9V3R8_MANES</name>
<evidence type="ECO:0008006" key="2">
    <source>
        <dbReference type="Google" id="ProtNLM"/>
    </source>
</evidence>
<organism evidence="1">
    <name type="scientific">Manihot esculenta</name>
    <name type="common">Cassava</name>
    <name type="synonym">Jatropha manihot</name>
    <dbReference type="NCBI Taxonomy" id="3983"/>
    <lineage>
        <taxon>Eukaryota</taxon>
        <taxon>Viridiplantae</taxon>
        <taxon>Streptophyta</taxon>
        <taxon>Embryophyta</taxon>
        <taxon>Tracheophyta</taxon>
        <taxon>Spermatophyta</taxon>
        <taxon>Magnoliopsida</taxon>
        <taxon>eudicotyledons</taxon>
        <taxon>Gunneridae</taxon>
        <taxon>Pentapetalae</taxon>
        <taxon>rosids</taxon>
        <taxon>fabids</taxon>
        <taxon>Malpighiales</taxon>
        <taxon>Euphorbiaceae</taxon>
        <taxon>Crotonoideae</taxon>
        <taxon>Manihoteae</taxon>
        <taxon>Manihot</taxon>
    </lineage>
</organism>
<accession>A0A2C9V3R8</accession>
<dbReference type="AlphaFoldDB" id="A0A2C9V3R8"/>
<sequence length="429" mass="48284">MSESPNLTNIDRNLHDVSFSSFLSNSDDTFVRKLAESNRNVSAQDVEEHHYLGIKKKDGEIGIFDAEKYCNGCMDEDSPRLTSIIPKHLQPKKDEQLNDHMVPMKPNVHLETPSINSEFTWNSQIALLQSIQRKTSEAKTNKVHGKIGKNFLAVLGCKCSCSDKDSIDVDDDDEHIGEISFKRSSNAPMLQGKVISEEFTKDSLDLDDKPPSGSWVEEEDINCQNMEKLGIRMKKETYFSFPTSNSKEVKQRKLSEVFGSPVHDKRSKSFRIGWKLSMFSWKEVPRMEEINYSAISGGVYNDNESDASSDLFEIESHIGKFTQFLARQGSNATSDCPSPTTGYALSEASIKWSVVTASTADFSVMSDYEELKPPITLPNPIKTFHTTVNAKFETSKETPRHRSSISFGCNSYKAIRVAGDAYKTKFSWI</sequence>
<dbReference type="GO" id="GO:0009638">
    <property type="term" value="P:phototropism"/>
    <property type="evidence" value="ECO:0007669"/>
    <property type="project" value="InterPro"/>
</dbReference>
<evidence type="ECO:0000313" key="1">
    <source>
        <dbReference type="EMBL" id="OAY38961.1"/>
    </source>
</evidence>
<reference evidence="1" key="1">
    <citation type="submission" date="2016-02" db="EMBL/GenBank/DDBJ databases">
        <title>WGS assembly of Manihot esculenta.</title>
        <authorList>
            <person name="Bredeson J.V."/>
            <person name="Prochnik S.E."/>
            <person name="Lyons J.B."/>
            <person name="Schmutz J."/>
            <person name="Grimwood J."/>
            <person name="Vrebalov J."/>
            <person name="Bart R.S."/>
            <person name="Amuge T."/>
            <person name="Ferguson M.E."/>
            <person name="Green R."/>
            <person name="Putnam N."/>
            <person name="Stites J."/>
            <person name="Rounsley S."/>
            <person name="Rokhsar D.S."/>
        </authorList>
    </citation>
    <scope>NUCLEOTIDE SEQUENCE [LARGE SCALE GENOMIC DNA]</scope>
    <source>
        <tissue evidence="1">Leaf</tissue>
    </source>
</reference>
<gene>
    <name evidence="1" type="ORF">MANES_10G056600</name>
</gene>
<protein>
    <recommendedName>
        <fullName evidence="2">Protein PHYTOCHROME KINASE SUBSTRATE 1</fullName>
    </recommendedName>
</protein>
<dbReference type="EMBL" id="CM004396">
    <property type="protein sequence ID" value="OAY38961.1"/>
    <property type="molecule type" value="Genomic_DNA"/>
</dbReference>
<proteinExistence type="predicted"/>
<dbReference type="PANTHER" id="PTHR33781">
    <property type="entry name" value="PROTEIN PHYTOCHROME KINASE SUBSTRATE 1-RELATED"/>
    <property type="match status" value="1"/>
</dbReference>
<dbReference type="InterPro" id="IPR039615">
    <property type="entry name" value="PKS"/>
</dbReference>